<dbReference type="Pfam" id="PF00106">
    <property type="entry name" value="adh_short"/>
    <property type="match status" value="1"/>
</dbReference>
<evidence type="ECO:0000256" key="3">
    <source>
        <dbReference type="ARBA" id="ARBA00023128"/>
    </source>
</evidence>
<name>A0ABM1RWB0_LIMPO</name>
<dbReference type="SUPFAM" id="SSF51735">
    <property type="entry name" value="NAD(P)-binding Rossmann-fold domains"/>
    <property type="match status" value="1"/>
</dbReference>
<keyword evidence="5" id="KW-1185">Reference proteome</keyword>
<dbReference type="InterPro" id="IPR002347">
    <property type="entry name" value="SDR_fam"/>
</dbReference>
<dbReference type="PANTHER" id="PTHR44889:SF1">
    <property type="entry name" value="INACTIVE HYDROXYSTEROID DEHYDROGENASE-LIKE PROTEIN 1"/>
    <property type="match status" value="1"/>
</dbReference>
<feature type="non-terminal residue" evidence="6">
    <location>
        <position position="1"/>
    </location>
</feature>
<keyword evidence="2" id="KW-0521">NADP</keyword>
<evidence type="ECO:0000256" key="2">
    <source>
        <dbReference type="ARBA" id="ARBA00022857"/>
    </source>
</evidence>
<keyword evidence="3" id="KW-0496">Mitochondrion</keyword>
<organism evidence="5 6">
    <name type="scientific">Limulus polyphemus</name>
    <name type="common">Atlantic horseshoe crab</name>
    <dbReference type="NCBI Taxonomy" id="6850"/>
    <lineage>
        <taxon>Eukaryota</taxon>
        <taxon>Metazoa</taxon>
        <taxon>Ecdysozoa</taxon>
        <taxon>Arthropoda</taxon>
        <taxon>Chelicerata</taxon>
        <taxon>Merostomata</taxon>
        <taxon>Xiphosura</taxon>
        <taxon>Limulidae</taxon>
        <taxon>Limulus</taxon>
    </lineage>
</organism>
<dbReference type="PRINTS" id="PR00081">
    <property type="entry name" value="GDHRDH"/>
</dbReference>
<reference evidence="6" key="1">
    <citation type="submission" date="2025-08" db="UniProtKB">
        <authorList>
            <consortium name="RefSeq"/>
        </authorList>
    </citation>
    <scope>IDENTIFICATION</scope>
    <source>
        <tissue evidence="6">Muscle</tissue>
    </source>
</reference>
<protein>
    <submittedName>
        <fullName evidence="6">Inactive hydroxysteroid dehydrogenase-like protein 1</fullName>
    </submittedName>
</protein>
<comment type="subcellular location">
    <subcellularLocation>
        <location evidence="1">Mitochondrion</location>
    </subcellularLocation>
</comment>
<evidence type="ECO:0000313" key="5">
    <source>
        <dbReference type="Proteomes" id="UP000694941"/>
    </source>
</evidence>
<dbReference type="RefSeq" id="XP_022235665.1">
    <property type="nucleotide sequence ID" value="XM_022379957.1"/>
</dbReference>
<dbReference type="InterPro" id="IPR052149">
    <property type="entry name" value="17-beta-HSD3-like"/>
</dbReference>
<proteinExistence type="inferred from homology"/>
<dbReference type="PANTHER" id="PTHR44889">
    <property type="entry name" value="INACTIVE HYDROXYSTEROID DEHYDROGENASE-LIKE PROTEIN 1"/>
    <property type="match status" value="1"/>
</dbReference>
<dbReference type="GeneID" id="106475957"/>
<gene>
    <name evidence="6" type="primary">LOC106475957</name>
</gene>
<dbReference type="InterPro" id="IPR036291">
    <property type="entry name" value="NAD(P)-bd_dom_sf"/>
</dbReference>
<comment type="similarity">
    <text evidence="4">Belongs to the short-chain dehydrogenases/reductases (SDR) family. 17-beta-HSD 3 subfamily.</text>
</comment>
<evidence type="ECO:0000313" key="6">
    <source>
        <dbReference type="RefSeq" id="XP_022235665.1"/>
    </source>
</evidence>
<evidence type="ECO:0000256" key="1">
    <source>
        <dbReference type="ARBA" id="ARBA00004173"/>
    </source>
</evidence>
<sequence length="178" mass="19924">VTGGTDGIGKAYCRELAARGLNIVIISRSMDKLRVTAEELEKDFGIVTSIIQADFTEGTRDLYLNIKEQLGDKEIGILVNNVGVMYDYPSLFLEVPETKIWQCINVNMMSVTMMTYIILPEMVKRRRGLVINMSSTSSFYPLPLMAAYSASKVKNFKRENNGDQHHSAGYLESEQGVV</sequence>
<dbReference type="CDD" id="cd05356">
    <property type="entry name" value="17beta-HSD1_like_SDR_c"/>
    <property type="match status" value="1"/>
</dbReference>
<dbReference type="Gene3D" id="3.40.50.720">
    <property type="entry name" value="NAD(P)-binding Rossmann-like Domain"/>
    <property type="match status" value="1"/>
</dbReference>
<dbReference type="Proteomes" id="UP000694941">
    <property type="component" value="Unplaced"/>
</dbReference>
<evidence type="ECO:0000256" key="4">
    <source>
        <dbReference type="ARBA" id="ARBA00038261"/>
    </source>
</evidence>
<accession>A0ABM1RWB0</accession>